<dbReference type="InterPro" id="IPR056782">
    <property type="entry name" value="HAD_PNKP"/>
</dbReference>
<proteinExistence type="predicted"/>
<keyword evidence="2" id="KW-0418">Kinase</keyword>
<dbReference type="InterPro" id="IPR023214">
    <property type="entry name" value="HAD_sf"/>
</dbReference>
<dbReference type="Gene3D" id="3.40.50.1000">
    <property type="entry name" value="HAD superfamily/HAD-like"/>
    <property type="match status" value="1"/>
</dbReference>
<dbReference type="SUPFAM" id="SSF52540">
    <property type="entry name" value="P-loop containing nucleoside triphosphate hydrolases"/>
    <property type="match status" value="1"/>
</dbReference>
<dbReference type="GO" id="GO:0046403">
    <property type="term" value="F:polynucleotide 3'-phosphatase activity"/>
    <property type="evidence" value="ECO:0007669"/>
    <property type="project" value="TreeGrafter"/>
</dbReference>
<reference evidence="2 4" key="1">
    <citation type="submission" date="2018-11" db="EMBL/GenBank/DDBJ databases">
        <title>Sequencing the genomes of 1000 actinobacteria strains.</title>
        <authorList>
            <person name="Klenk H.-P."/>
        </authorList>
    </citation>
    <scope>NUCLEOTIDE SEQUENCE [LARGE SCALE GENOMIC DNA]</scope>
    <source>
        <strain evidence="2 4">DSM 13521</strain>
    </source>
</reference>
<dbReference type="GO" id="GO:0046404">
    <property type="term" value="F:ATP-dependent polydeoxyribonucleotide 5'-hydroxyl-kinase activity"/>
    <property type="evidence" value="ECO:0007669"/>
    <property type="project" value="TreeGrafter"/>
</dbReference>
<name>A0A3N2D008_9MICO</name>
<keyword evidence="2" id="KW-0808">Transferase</keyword>
<dbReference type="SUPFAM" id="SSF56784">
    <property type="entry name" value="HAD-like"/>
    <property type="match status" value="1"/>
</dbReference>
<evidence type="ECO:0000313" key="4">
    <source>
        <dbReference type="Proteomes" id="UP000275356"/>
    </source>
</evidence>
<keyword evidence="4" id="KW-1185">Reference proteome</keyword>
<accession>A0A3N2D008</accession>
<dbReference type="EMBL" id="RKHQ01000001">
    <property type="protein sequence ID" value="ROR95473.1"/>
    <property type="molecule type" value="Genomic_DNA"/>
</dbReference>
<dbReference type="RefSeq" id="WP_170169298.1">
    <property type="nucleotide sequence ID" value="NZ_RKHQ01000001.1"/>
</dbReference>
<dbReference type="GO" id="GO:0006281">
    <property type="term" value="P:DNA repair"/>
    <property type="evidence" value="ECO:0007669"/>
    <property type="project" value="TreeGrafter"/>
</dbReference>
<sequence length="312" mass="34736">MTGQELVILRGYPGSGKTTWATEWVAEDPEGRARLSRDDLRDAFYDRRSGLSSSQEGAITKAHRAAVKALLAGGKSVAVDDTNLRLRTAREWVDLAISGGASWRVVNVETPVGECHERNVARALHGEAAVPGGVINSFAQRYPMPWPEVKPSERKRASDPMPYTREDGAGLPLAIIVDIDGTLAHMNGRGPYDLDRVHEDTVDPVVDMLIEKMWLDEVSVIFLSGREDSCAAVTNSWLADAGWDSRETEGVVGPLMRKTGDRRPDFEVKYDLFNEHVRGRYDVIFALDDRNQVVRLWRDMGIKCLQVQDGDF</sequence>
<organism evidence="2 4">
    <name type="scientific">Salana multivorans</name>
    <dbReference type="NCBI Taxonomy" id="120377"/>
    <lineage>
        <taxon>Bacteria</taxon>
        <taxon>Bacillati</taxon>
        <taxon>Actinomycetota</taxon>
        <taxon>Actinomycetes</taxon>
        <taxon>Micrococcales</taxon>
        <taxon>Beutenbergiaceae</taxon>
        <taxon>Salana</taxon>
    </lineage>
</organism>
<dbReference type="InterPro" id="IPR027417">
    <property type="entry name" value="P-loop_NTPase"/>
</dbReference>
<dbReference type="InterPro" id="IPR036412">
    <property type="entry name" value="HAD-like_sf"/>
</dbReference>
<dbReference type="AlphaFoldDB" id="A0A3N2D008"/>
<dbReference type="GO" id="GO:0003690">
    <property type="term" value="F:double-stranded DNA binding"/>
    <property type="evidence" value="ECO:0007669"/>
    <property type="project" value="TreeGrafter"/>
</dbReference>
<dbReference type="Pfam" id="PF25109">
    <property type="entry name" value="HAD_PNKP"/>
    <property type="match status" value="1"/>
</dbReference>
<evidence type="ECO:0000313" key="3">
    <source>
        <dbReference type="EMBL" id="ROR95473.1"/>
    </source>
</evidence>
<gene>
    <name evidence="3" type="ORF">EDD28_0026</name>
    <name evidence="2" type="ORF">EDD28_2478</name>
</gene>
<dbReference type="PANTHER" id="PTHR12083">
    <property type="entry name" value="BIFUNCTIONAL POLYNUCLEOTIDE PHOSPHATASE/KINASE"/>
    <property type="match status" value="1"/>
</dbReference>
<dbReference type="Pfam" id="PF13671">
    <property type="entry name" value="AAA_33"/>
    <property type="match status" value="1"/>
</dbReference>
<evidence type="ECO:0000259" key="1">
    <source>
        <dbReference type="Pfam" id="PF25109"/>
    </source>
</evidence>
<dbReference type="EMBL" id="RKHQ01000002">
    <property type="protein sequence ID" value="ROR93073.1"/>
    <property type="molecule type" value="Genomic_DNA"/>
</dbReference>
<dbReference type="Gene3D" id="3.40.50.300">
    <property type="entry name" value="P-loop containing nucleotide triphosphate hydrolases"/>
    <property type="match status" value="1"/>
</dbReference>
<protein>
    <submittedName>
        <fullName evidence="2">Putative kinase</fullName>
    </submittedName>
</protein>
<dbReference type="Proteomes" id="UP000275356">
    <property type="component" value="Unassembled WGS sequence"/>
</dbReference>
<comment type="caution">
    <text evidence="2">The sequence shown here is derived from an EMBL/GenBank/DDBJ whole genome shotgun (WGS) entry which is preliminary data.</text>
</comment>
<evidence type="ECO:0000313" key="2">
    <source>
        <dbReference type="EMBL" id="ROR93073.1"/>
    </source>
</evidence>
<feature type="domain" description="Polynucleotide kinase PNKP phosphatase" evidence="1">
    <location>
        <begin position="172"/>
        <end position="312"/>
    </location>
</feature>
<dbReference type="PANTHER" id="PTHR12083:SF9">
    <property type="entry name" value="BIFUNCTIONAL POLYNUCLEOTIDE PHOSPHATASE_KINASE"/>
    <property type="match status" value="1"/>
</dbReference>